<dbReference type="EMBL" id="JACJVO010000016">
    <property type="protein sequence ID" value="MBB6731899.1"/>
    <property type="molecule type" value="Genomic_DNA"/>
</dbReference>
<sequence length="148" mass="17288">MSNFDWDRTYKDLCNEIEILMIRKDELDKELGIIKRRIYASGPRTKLVASYSGMPGGGSNERPIEETWSLYNAVEEALEDVNDILDLKLDAKKSMEKCMSQFDTLEYRVAYMRDVERKRIAKIADELGYSYDWIAKISSRLKRMRNVG</sequence>
<name>A0A7X0SL56_9BACL</name>
<evidence type="ECO:0000313" key="2">
    <source>
        <dbReference type="Proteomes" id="UP000564644"/>
    </source>
</evidence>
<organism evidence="1 2">
    <name type="scientific">Cohnella zeiphila</name>
    <dbReference type="NCBI Taxonomy" id="2761120"/>
    <lineage>
        <taxon>Bacteria</taxon>
        <taxon>Bacillati</taxon>
        <taxon>Bacillota</taxon>
        <taxon>Bacilli</taxon>
        <taxon>Bacillales</taxon>
        <taxon>Paenibacillaceae</taxon>
        <taxon>Cohnella</taxon>
    </lineage>
</organism>
<comment type="caution">
    <text evidence="1">The sequence shown here is derived from an EMBL/GenBank/DDBJ whole genome shotgun (WGS) entry which is preliminary data.</text>
</comment>
<reference evidence="1 2" key="1">
    <citation type="submission" date="2020-08" db="EMBL/GenBank/DDBJ databases">
        <title>Cohnella phylogeny.</title>
        <authorList>
            <person name="Dunlap C."/>
        </authorList>
    </citation>
    <scope>NUCLEOTIDE SEQUENCE [LARGE SCALE GENOMIC DNA]</scope>
    <source>
        <strain evidence="1 2">CBP 2801</strain>
    </source>
</reference>
<dbReference type="Proteomes" id="UP000564644">
    <property type="component" value="Unassembled WGS sequence"/>
</dbReference>
<keyword evidence="2" id="KW-1185">Reference proteome</keyword>
<evidence type="ECO:0008006" key="3">
    <source>
        <dbReference type="Google" id="ProtNLM"/>
    </source>
</evidence>
<evidence type="ECO:0000313" key="1">
    <source>
        <dbReference type="EMBL" id="MBB6731899.1"/>
    </source>
</evidence>
<accession>A0A7X0SL56</accession>
<proteinExistence type="predicted"/>
<dbReference type="RefSeq" id="WP_185129571.1">
    <property type="nucleotide sequence ID" value="NZ_JACJVO010000016.1"/>
</dbReference>
<dbReference type="AlphaFoldDB" id="A0A7X0SL56"/>
<gene>
    <name evidence="1" type="ORF">H7C18_13340</name>
</gene>
<protein>
    <recommendedName>
        <fullName evidence="3">RNA polymerase sigma-70 region 4 domain-containing protein</fullName>
    </recommendedName>
</protein>